<dbReference type="InterPro" id="IPR001841">
    <property type="entry name" value="Znf_RING"/>
</dbReference>
<evidence type="ECO:0000313" key="5">
    <source>
        <dbReference type="EnsemblMetazoa" id="XP_022656688"/>
    </source>
</evidence>
<dbReference type="GO" id="GO:0070403">
    <property type="term" value="F:NAD+ binding"/>
    <property type="evidence" value="ECO:0007669"/>
    <property type="project" value="InterPro"/>
</dbReference>
<keyword evidence="2" id="KW-0862">Zinc</keyword>
<evidence type="ECO:0000256" key="3">
    <source>
        <dbReference type="PROSITE-ProRule" id="PRU00175"/>
    </source>
</evidence>
<dbReference type="RefSeq" id="XP_022656688.1">
    <property type="nucleotide sequence ID" value="XM_022800953.1"/>
</dbReference>
<name>A0A7M7JSW7_VARDE</name>
<dbReference type="Gene3D" id="3.40.50.720">
    <property type="entry name" value="NAD(P)-binding Rossmann-like Domain"/>
    <property type="match status" value="1"/>
</dbReference>
<dbReference type="KEGG" id="vde:111248482"/>
<dbReference type="PROSITE" id="PS50089">
    <property type="entry name" value="ZF_RING_2"/>
    <property type="match status" value="1"/>
</dbReference>
<dbReference type="OrthoDB" id="2021159at2759"/>
<dbReference type="InterPro" id="IPR036291">
    <property type="entry name" value="NAD(P)-bd_dom_sf"/>
</dbReference>
<feature type="domain" description="RING-type" evidence="4">
    <location>
        <begin position="242"/>
        <end position="281"/>
    </location>
</feature>
<dbReference type="PANTHER" id="PTHR48075:SF5">
    <property type="entry name" value="3-HYDROXYBUTYRYL-COA DEHYDROGENASE"/>
    <property type="match status" value="1"/>
</dbReference>
<sequence>MVRVAVLGCGVLGSKIVGDLAYHGHEVRAYDSNPEALDKLLLRLSEDTKILRKDGLLNQSNLVGNVLCISRLEEAVREADFVFEAVVEDLASKSELVAQVSHLCPTTAIIGSSSMHLKIDSIFERAAGKDRCLGVRFLFPVFTVSEVELQMAEDTSPESLTSVREFLERMGKTAFLRAGNLPLVLSEAQREYRWVTRVHIFQQTACRRPPLLVPDLTHHESLERVLNSELMDGLTQSREKDCVVCMDEERNCVLHPCHHLCLCATCGKMLFKRQDACPICRKKISSIFRVFYA</sequence>
<dbReference type="Proteomes" id="UP000594260">
    <property type="component" value="Unplaced"/>
</dbReference>
<evidence type="ECO:0000313" key="6">
    <source>
        <dbReference type="Proteomes" id="UP000594260"/>
    </source>
</evidence>
<dbReference type="SUPFAM" id="SSF51735">
    <property type="entry name" value="NAD(P)-binding Rossmann-fold domains"/>
    <property type="match status" value="1"/>
</dbReference>
<dbReference type="OMA" id="CYECSKM"/>
<dbReference type="AlphaFoldDB" id="A0A7M7JSW7"/>
<dbReference type="GO" id="GO:0008270">
    <property type="term" value="F:zinc ion binding"/>
    <property type="evidence" value="ECO:0007669"/>
    <property type="project" value="UniProtKB-KW"/>
</dbReference>
<dbReference type="Pfam" id="PF02737">
    <property type="entry name" value="3HCDH_N"/>
    <property type="match status" value="1"/>
</dbReference>
<keyword evidence="6" id="KW-1185">Reference proteome</keyword>
<reference evidence="5" key="1">
    <citation type="submission" date="2021-01" db="UniProtKB">
        <authorList>
            <consortium name="EnsemblMetazoa"/>
        </authorList>
    </citation>
    <scope>IDENTIFICATION</scope>
</reference>
<dbReference type="GO" id="GO:0006631">
    <property type="term" value="P:fatty acid metabolic process"/>
    <property type="evidence" value="ECO:0007669"/>
    <property type="project" value="InterPro"/>
</dbReference>
<dbReference type="SUPFAM" id="SSF57850">
    <property type="entry name" value="RING/U-box"/>
    <property type="match status" value="1"/>
</dbReference>
<proteinExistence type="predicted"/>
<evidence type="ECO:0000256" key="1">
    <source>
        <dbReference type="ARBA" id="ARBA00022771"/>
    </source>
</evidence>
<dbReference type="InterPro" id="IPR013083">
    <property type="entry name" value="Znf_RING/FYVE/PHD"/>
</dbReference>
<accession>A0A7M7JSW7</accession>
<protein>
    <recommendedName>
        <fullName evidence="4">RING-type domain-containing protein</fullName>
    </recommendedName>
</protein>
<keyword evidence="1 3" id="KW-0863">Zinc-finger</keyword>
<dbReference type="Pfam" id="PF13920">
    <property type="entry name" value="zf-C3HC4_3"/>
    <property type="match status" value="1"/>
</dbReference>
<dbReference type="GO" id="GO:0016491">
    <property type="term" value="F:oxidoreductase activity"/>
    <property type="evidence" value="ECO:0007669"/>
    <property type="project" value="TreeGrafter"/>
</dbReference>
<keyword evidence="1 3" id="KW-0479">Metal-binding</keyword>
<evidence type="ECO:0000256" key="2">
    <source>
        <dbReference type="ARBA" id="ARBA00022833"/>
    </source>
</evidence>
<dbReference type="InterPro" id="IPR006176">
    <property type="entry name" value="3-OHacyl-CoA_DH_NAD-bd"/>
</dbReference>
<dbReference type="GeneID" id="111248482"/>
<dbReference type="Gene3D" id="3.30.40.10">
    <property type="entry name" value="Zinc/RING finger domain, C3HC4 (zinc finger)"/>
    <property type="match status" value="1"/>
</dbReference>
<dbReference type="PANTHER" id="PTHR48075">
    <property type="entry name" value="3-HYDROXYACYL-COA DEHYDROGENASE FAMILY PROTEIN"/>
    <property type="match status" value="1"/>
</dbReference>
<organism evidence="5 6">
    <name type="scientific">Varroa destructor</name>
    <name type="common">Honeybee mite</name>
    <dbReference type="NCBI Taxonomy" id="109461"/>
    <lineage>
        <taxon>Eukaryota</taxon>
        <taxon>Metazoa</taxon>
        <taxon>Ecdysozoa</taxon>
        <taxon>Arthropoda</taxon>
        <taxon>Chelicerata</taxon>
        <taxon>Arachnida</taxon>
        <taxon>Acari</taxon>
        <taxon>Parasitiformes</taxon>
        <taxon>Mesostigmata</taxon>
        <taxon>Gamasina</taxon>
        <taxon>Dermanyssoidea</taxon>
        <taxon>Varroidae</taxon>
        <taxon>Varroa</taxon>
    </lineage>
</organism>
<dbReference type="InParanoid" id="A0A7M7JSW7"/>
<evidence type="ECO:0000259" key="4">
    <source>
        <dbReference type="PROSITE" id="PS50089"/>
    </source>
</evidence>
<dbReference type="EnsemblMetazoa" id="XM_022800953">
    <property type="protein sequence ID" value="XP_022656688"/>
    <property type="gene ID" value="LOC111248482"/>
</dbReference>